<evidence type="ECO:0000313" key="2">
    <source>
        <dbReference type="Proteomes" id="UP000001283"/>
    </source>
</evidence>
<organism evidence="1 2">
    <name type="scientific">Priestia megaterium (strain WSH-002)</name>
    <name type="common">Bacillus megaterium</name>
    <dbReference type="NCBI Taxonomy" id="1006007"/>
    <lineage>
        <taxon>Bacteria</taxon>
        <taxon>Bacillati</taxon>
        <taxon>Bacillota</taxon>
        <taxon>Bacilli</taxon>
        <taxon>Bacillales</taxon>
        <taxon>Bacillaceae</taxon>
        <taxon>Priestia</taxon>
    </lineage>
</organism>
<sequence>MFPPKINIASAVPSLHVMVTKEYKNSMKERTGVKIIISYHFI</sequence>
<dbReference type="AlphaFoldDB" id="A0A8D3X2Z2"/>
<protein>
    <submittedName>
        <fullName evidence="1">Uncharacterized protein</fullName>
    </submittedName>
</protein>
<dbReference type="Proteomes" id="UP000001283">
    <property type="component" value="Chromosome"/>
</dbReference>
<proteinExistence type="predicted"/>
<dbReference type="EMBL" id="CP003017">
    <property type="protein sequence ID" value="AEN90107.1"/>
    <property type="molecule type" value="Genomic_DNA"/>
</dbReference>
<accession>A0A8D3X2Z2</accession>
<dbReference type="KEGG" id="bmh:BMWSH_3225"/>
<reference evidence="1 2" key="1">
    <citation type="journal article" date="2011" name="J. Bacteriol.">
        <title>Complete genome sequence of the industrial strain Bacillus megaterium WSH-002.</title>
        <authorList>
            <person name="Liu L."/>
            <person name="Li Y."/>
            <person name="Zhang J."/>
            <person name="Zou W."/>
            <person name="Zhou Z."/>
            <person name="Liu J."/>
            <person name="Li X."/>
            <person name="Wang L."/>
            <person name="Chen J."/>
        </authorList>
    </citation>
    <scope>NUCLEOTIDE SEQUENCE [LARGE SCALE GENOMIC DNA]</scope>
    <source>
        <strain evidence="1 2">WSH-002</strain>
    </source>
</reference>
<evidence type="ECO:0000313" key="1">
    <source>
        <dbReference type="EMBL" id="AEN90107.1"/>
    </source>
</evidence>
<gene>
    <name evidence="1" type="ORF">BMWSH_3225</name>
</gene>
<name>A0A8D3X2Z2_PRIMW</name>